<feature type="transmembrane region" description="Helical" evidence="10">
    <location>
        <begin position="847"/>
        <end position="869"/>
    </location>
</feature>
<evidence type="ECO:0000259" key="11">
    <source>
        <dbReference type="SMART" id="SM00831"/>
    </source>
</evidence>
<dbReference type="SFLD" id="SFLDS00003">
    <property type="entry name" value="Haloacid_Dehalogenase"/>
    <property type="match status" value="1"/>
</dbReference>
<dbReference type="Pfam" id="PF00122">
    <property type="entry name" value="E1-E2_ATPase"/>
    <property type="match status" value="1"/>
</dbReference>
<keyword evidence="9 10" id="KW-0472">Membrane</keyword>
<dbReference type="Pfam" id="PF00690">
    <property type="entry name" value="Cation_ATPase_N"/>
    <property type="match status" value="1"/>
</dbReference>
<dbReference type="GO" id="GO:0005391">
    <property type="term" value="F:P-type sodium:potassium-exchanging transporter activity"/>
    <property type="evidence" value="ECO:0007669"/>
    <property type="project" value="TreeGrafter"/>
</dbReference>
<dbReference type="SFLD" id="SFLDG00002">
    <property type="entry name" value="C1.7:_P-type_atpase_like"/>
    <property type="match status" value="1"/>
</dbReference>
<dbReference type="InterPro" id="IPR059000">
    <property type="entry name" value="ATPase_P-type_domA"/>
</dbReference>
<dbReference type="InterPro" id="IPR006068">
    <property type="entry name" value="ATPase_P-typ_cation-transptr_C"/>
</dbReference>
<keyword evidence="6" id="KW-0067">ATP-binding</keyword>
<feature type="transmembrane region" description="Helical" evidence="10">
    <location>
        <begin position="291"/>
        <end position="312"/>
    </location>
</feature>
<comment type="similarity">
    <text evidence="2">Belongs to the cation transport ATPase (P-type) (TC 3.A.3) family. Type IIA subfamily.</text>
</comment>
<dbReference type="PRINTS" id="PR00119">
    <property type="entry name" value="CATATPASE"/>
</dbReference>
<dbReference type="GO" id="GO:0030007">
    <property type="term" value="P:intracellular potassium ion homeostasis"/>
    <property type="evidence" value="ECO:0007669"/>
    <property type="project" value="TreeGrafter"/>
</dbReference>
<dbReference type="Gene3D" id="3.40.50.1000">
    <property type="entry name" value="HAD superfamily/HAD-like"/>
    <property type="match status" value="1"/>
</dbReference>
<dbReference type="Pfam" id="PF00689">
    <property type="entry name" value="Cation_ATPase_C"/>
    <property type="match status" value="1"/>
</dbReference>
<evidence type="ECO:0000256" key="1">
    <source>
        <dbReference type="ARBA" id="ARBA00004651"/>
    </source>
</evidence>
<evidence type="ECO:0000256" key="9">
    <source>
        <dbReference type="ARBA" id="ARBA00023136"/>
    </source>
</evidence>
<feature type="transmembrane region" description="Helical" evidence="10">
    <location>
        <begin position="783"/>
        <end position="804"/>
    </location>
</feature>
<evidence type="ECO:0000313" key="13">
    <source>
        <dbReference type="Proteomes" id="UP000178109"/>
    </source>
</evidence>
<dbReference type="SFLD" id="SFLDF00027">
    <property type="entry name" value="p-type_atpase"/>
    <property type="match status" value="1"/>
</dbReference>
<feature type="transmembrane region" description="Helical" evidence="10">
    <location>
        <begin position="816"/>
        <end position="835"/>
    </location>
</feature>
<feature type="transmembrane region" description="Helical" evidence="10">
    <location>
        <begin position="257"/>
        <end position="279"/>
    </location>
</feature>
<dbReference type="GO" id="GO:0005524">
    <property type="term" value="F:ATP binding"/>
    <property type="evidence" value="ECO:0007669"/>
    <property type="project" value="UniProtKB-KW"/>
</dbReference>
<evidence type="ECO:0000256" key="4">
    <source>
        <dbReference type="ARBA" id="ARBA00022692"/>
    </source>
</evidence>
<evidence type="ECO:0000256" key="7">
    <source>
        <dbReference type="ARBA" id="ARBA00022967"/>
    </source>
</evidence>
<dbReference type="InterPro" id="IPR044492">
    <property type="entry name" value="P_typ_ATPase_HD_dom"/>
</dbReference>
<gene>
    <name evidence="12" type="ORF">A3H70_05505</name>
</gene>
<dbReference type="Gene3D" id="1.20.1110.10">
    <property type="entry name" value="Calcium-transporting ATPase, transmembrane domain"/>
    <property type="match status" value="1"/>
</dbReference>
<dbReference type="PROSITE" id="PS00154">
    <property type="entry name" value="ATPASE_E1_E2"/>
    <property type="match status" value="1"/>
</dbReference>
<dbReference type="STRING" id="1798553.A3H70_05505"/>
<dbReference type="InterPro" id="IPR023214">
    <property type="entry name" value="HAD_sf"/>
</dbReference>
<dbReference type="SUPFAM" id="SSF81660">
    <property type="entry name" value="Metal cation-transporting ATPase, ATP-binding domain N"/>
    <property type="match status" value="1"/>
</dbReference>
<accession>A0A1G2BY04</accession>
<evidence type="ECO:0000256" key="2">
    <source>
        <dbReference type="ARBA" id="ARBA00005675"/>
    </source>
</evidence>
<dbReference type="EMBL" id="MHKO01000006">
    <property type="protein sequence ID" value="OGY93067.1"/>
    <property type="molecule type" value="Genomic_DNA"/>
</dbReference>
<keyword evidence="3" id="KW-1003">Cell membrane</keyword>
<proteinExistence type="inferred from homology"/>
<organism evidence="12 13">
    <name type="scientific">Candidatus Komeilibacteria bacterium RIFCSPLOWO2_02_FULL_48_11</name>
    <dbReference type="NCBI Taxonomy" id="1798553"/>
    <lineage>
        <taxon>Bacteria</taxon>
        <taxon>Candidatus Komeiliibacteriota</taxon>
    </lineage>
</organism>
<feature type="transmembrane region" description="Helical" evidence="10">
    <location>
        <begin position="881"/>
        <end position="901"/>
    </location>
</feature>
<reference evidence="12 13" key="1">
    <citation type="journal article" date="2016" name="Nat. Commun.">
        <title>Thousands of microbial genomes shed light on interconnected biogeochemical processes in an aquifer system.</title>
        <authorList>
            <person name="Anantharaman K."/>
            <person name="Brown C.T."/>
            <person name="Hug L.A."/>
            <person name="Sharon I."/>
            <person name="Castelle C.J."/>
            <person name="Probst A.J."/>
            <person name="Thomas B.C."/>
            <person name="Singh A."/>
            <person name="Wilkins M.J."/>
            <person name="Karaoz U."/>
            <person name="Brodie E.L."/>
            <person name="Williams K.H."/>
            <person name="Hubbard S.S."/>
            <person name="Banfield J.F."/>
        </authorList>
    </citation>
    <scope>NUCLEOTIDE SEQUENCE [LARGE SCALE GENOMIC DNA]</scope>
</reference>
<dbReference type="PRINTS" id="PR00120">
    <property type="entry name" value="HATPASE"/>
</dbReference>
<comment type="caution">
    <text evidence="12">The sequence shown here is derived from an EMBL/GenBank/DDBJ whole genome shotgun (WGS) entry which is preliminary data.</text>
</comment>
<keyword evidence="8 10" id="KW-1133">Transmembrane helix</keyword>
<dbReference type="GO" id="GO:0005886">
    <property type="term" value="C:plasma membrane"/>
    <property type="evidence" value="ECO:0007669"/>
    <property type="project" value="UniProtKB-SubCell"/>
</dbReference>
<dbReference type="InterPro" id="IPR008250">
    <property type="entry name" value="ATPase_P-typ_transduc_dom_A_sf"/>
</dbReference>
<dbReference type="GO" id="GO:0016887">
    <property type="term" value="F:ATP hydrolysis activity"/>
    <property type="evidence" value="ECO:0007669"/>
    <property type="project" value="InterPro"/>
</dbReference>
<dbReference type="SUPFAM" id="SSF81653">
    <property type="entry name" value="Calcium ATPase, transduction domain A"/>
    <property type="match status" value="1"/>
</dbReference>
<evidence type="ECO:0000313" key="12">
    <source>
        <dbReference type="EMBL" id="OGY93067.1"/>
    </source>
</evidence>
<dbReference type="SMART" id="SM00831">
    <property type="entry name" value="Cation_ATPase_N"/>
    <property type="match status" value="1"/>
</dbReference>
<dbReference type="AlphaFoldDB" id="A0A1G2BY04"/>
<dbReference type="Gene3D" id="3.40.1110.10">
    <property type="entry name" value="Calcium-transporting ATPase, cytoplasmic domain N"/>
    <property type="match status" value="1"/>
</dbReference>
<feature type="domain" description="Cation-transporting P-type ATPase N-terminal" evidence="11">
    <location>
        <begin position="20"/>
        <end position="93"/>
    </location>
</feature>
<evidence type="ECO:0000256" key="6">
    <source>
        <dbReference type="ARBA" id="ARBA00022840"/>
    </source>
</evidence>
<dbReference type="Proteomes" id="UP000178109">
    <property type="component" value="Unassembled WGS sequence"/>
</dbReference>
<dbReference type="InterPro" id="IPR023299">
    <property type="entry name" value="ATPase_P-typ_cyto_dom_N"/>
</dbReference>
<dbReference type="GO" id="GO:1990573">
    <property type="term" value="P:potassium ion import across plasma membrane"/>
    <property type="evidence" value="ECO:0007669"/>
    <property type="project" value="TreeGrafter"/>
</dbReference>
<dbReference type="GO" id="GO:0006883">
    <property type="term" value="P:intracellular sodium ion homeostasis"/>
    <property type="evidence" value="ECO:0007669"/>
    <property type="project" value="TreeGrafter"/>
</dbReference>
<keyword evidence="4 10" id="KW-0812">Transmembrane</keyword>
<dbReference type="InterPro" id="IPR023298">
    <property type="entry name" value="ATPase_P-typ_TM_dom_sf"/>
</dbReference>
<protein>
    <recommendedName>
        <fullName evidence="11">Cation-transporting P-type ATPase N-terminal domain-containing protein</fullName>
    </recommendedName>
</protein>
<sequence length="915" mass="100291">MPEKQIKGIDAIKPTHAKKDWHNLTLAETAGKLKVGKTGLTYAEAQERLAKHGRNILPEEPQIGGLILFLRQFKNSLIYILAAAAGISFYLRDNVDAGIILAAVLINVVVGFFQEYKAQNALAALKKIINHQARVVRDGREHVLDIRELVPGDIVILSPGAKVPADGRLFETEYLKINEAALTGESEACEKINHALEGELILADQHNMVFMGTVVAEGRGKFFVTAIGAQTEIGKIASLVKETKTPRTPLQEKLGRFSHWVLIWVLGLAAILLGAGLAAKQNFVQMFTTTVAIVVAAIPEGLVIGVTVILALGMQRILRRGALVKQLVAAETLGSTTVICADKTGTITLGEMRVTRLLTPSHDIDTIANGHNLKETVKGLWEMRLLAKIGIFCNNAVIGSAMNQDTAKDELSAEALVGSPTEKAILLSSLDLGFSEKDAFSERPRRDEIPFSSQKKFMATLNSWTDKQNIIHFKGAPEKIINFCSYYQSGRAVKKLDAKKKNEFLKQHQKLSRLGLRVLGAAYKGVSIQAASFGELPDYNQEAVWVGFWGIKDPLRSEVVQTIAETRAAGVRTIMITGDNKDTASSIAREAGLEVGEGKIIDGAELAGMSQAQLARAVKKVEVFARVSPEDKLRIVEALQSHGEVVAMTGDGVNDAPALQRADIGVALGSGTDVAKETADLILLDNNLATIVRAVREGRVIFDNIRKLVLYLLSDSFAEMLIIGFGLLLGWPLAVLPAQIIWINLVTDGLPNFALTQEPEESEVMSEKPIPRRQPVLDFERKFLIFFISVITALTTLGLFWLVWKTSGNLELARTVAFTTLAIDSLLYVFSARTVRHTIFEHNFFANKWLIAAVVAGFAIQIFGLYVPFMQKLLRTVPLGVAEWLLIIFACLWVVGLIELAKYLFIVKRKNAVLF</sequence>
<dbReference type="Pfam" id="PF13246">
    <property type="entry name" value="Cation_ATPase"/>
    <property type="match status" value="1"/>
</dbReference>
<dbReference type="GO" id="GO:0036376">
    <property type="term" value="P:sodium ion export across plasma membrane"/>
    <property type="evidence" value="ECO:0007669"/>
    <property type="project" value="TreeGrafter"/>
</dbReference>
<dbReference type="PANTHER" id="PTHR43294:SF21">
    <property type="entry name" value="CATION TRANSPORTING ATPASE"/>
    <property type="match status" value="1"/>
</dbReference>
<dbReference type="GO" id="GO:1902600">
    <property type="term" value="P:proton transmembrane transport"/>
    <property type="evidence" value="ECO:0007669"/>
    <property type="project" value="TreeGrafter"/>
</dbReference>
<evidence type="ECO:0000256" key="10">
    <source>
        <dbReference type="SAM" id="Phobius"/>
    </source>
</evidence>
<evidence type="ECO:0000256" key="3">
    <source>
        <dbReference type="ARBA" id="ARBA00022475"/>
    </source>
</evidence>
<dbReference type="NCBIfam" id="TIGR01494">
    <property type="entry name" value="ATPase_P-type"/>
    <property type="match status" value="2"/>
</dbReference>
<keyword evidence="7" id="KW-1278">Translocase</keyword>
<dbReference type="InterPro" id="IPR018303">
    <property type="entry name" value="ATPase_P-typ_P_site"/>
</dbReference>
<dbReference type="Pfam" id="PF08282">
    <property type="entry name" value="Hydrolase_3"/>
    <property type="match status" value="1"/>
</dbReference>
<dbReference type="SUPFAM" id="SSF56784">
    <property type="entry name" value="HAD-like"/>
    <property type="match status" value="1"/>
</dbReference>
<dbReference type="SUPFAM" id="SSF81665">
    <property type="entry name" value="Calcium ATPase, transmembrane domain M"/>
    <property type="match status" value="1"/>
</dbReference>
<dbReference type="InterPro" id="IPR004014">
    <property type="entry name" value="ATPase_P-typ_cation-transptr_N"/>
</dbReference>
<dbReference type="InterPro" id="IPR001757">
    <property type="entry name" value="P_typ_ATPase"/>
</dbReference>
<comment type="subcellular location">
    <subcellularLocation>
        <location evidence="1">Cell membrane</location>
        <topology evidence="1">Multi-pass membrane protein</topology>
    </subcellularLocation>
</comment>
<name>A0A1G2BY04_9BACT</name>
<keyword evidence="5" id="KW-0547">Nucleotide-binding</keyword>
<evidence type="ECO:0000256" key="5">
    <source>
        <dbReference type="ARBA" id="ARBA00022741"/>
    </source>
</evidence>
<dbReference type="PANTHER" id="PTHR43294">
    <property type="entry name" value="SODIUM/POTASSIUM-TRANSPORTING ATPASE SUBUNIT ALPHA"/>
    <property type="match status" value="1"/>
</dbReference>
<dbReference type="Gene3D" id="2.70.150.10">
    <property type="entry name" value="Calcium-transporting ATPase, cytoplasmic transduction domain A"/>
    <property type="match status" value="1"/>
</dbReference>
<dbReference type="InterPro" id="IPR036412">
    <property type="entry name" value="HAD-like_sf"/>
</dbReference>
<evidence type="ECO:0000256" key="8">
    <source>
        <dbReference type="ARBA" id="ARBA00022989"/>
    </source>
</evidence>
<dbReference type="InterPro" id="IPR050510">
    <property type="entry name" value="Cation_transp_ATPase_P-type"/>
</dbReference>